<dbReference type="GO" id="GO:0008270">
    <property type="term" value="F:zinc ion binding"/>
    <property type="evidence" value="ECO:0007669"/>
    <property type="project" value="UniProtKB-KW"/>
</dbReference>
<dbReference type="GO" id="GO:0016020">
    <property type="term" value="C:membrane"/>
    <property type="evidence" value="ECO:0007669"/>
    <property type="project" value="UniProtKB-SubCell"/>
</dbReference>
<sequence length="362" mass="38606">MLPIVVVLLLVGPRCADAQPSVPTDHGAYNTNINPSLAILIIVFVCAFFFMGFFSIYIRRCAGDHSAISALTGAATRGVVGGGREARRGLDPAVLEMFPTMEYAAVKKVKGEKIGALECAVCLSEFSDDDTLRLLPRCCHVFHADCIDAWLASHVTCPVCRSNLADPAAPVEAAAEPATDAAGDCSGRVPPDHVAIDVEGQEREPEGTDLGPTARPKPPEAEFRRWHSERRSAEGEHDRYTLRLPEHMQRELAAAGRLRRAASVAEYPCAGDAGSRRGNRGGMPRLWRSGRSGRSDRWGFLLRTFSVRRRGDGEAAEGSSKRVFPASGNPLDGVSGGGARGATSGSTADRAEPSGTAGVERV</sequence>
<keyword evidence="5" id="KW-0808">Transferase</keyword>
<dbReference type="InterPro" id="IPR001841">
    <property type="entry name" value="Znf_RING"/>
</dbReference>
<evidence type="ECO:0000256" key="16">
    <source>
        <dbReference type="SAM" id="Phobius"/>
    </source>
</evidence>
<evidence type="ECO:0000256" key="3">
    <source>
        <dbReference type="ARBA" id="ARBA00004906"/>
    </source>
</evidence>
<evidence type="ECO:0000256" key="11">
    <source>
        <dbReference type="ARBA" id="ARBA00022989"/>
    </source>
</evidence>
<evidence type="ECO:0000256" key="1">
    <source>
        <dbReference type="ARBA" id="ARBA00000900"/>
    </source>
</evidence>
<keyword evidence="12 16" id="KW-0472">Membrane</keyword>
<name>A0A8K0MYK7_COCNU</name>
<keyword evidence="11 16" id="KW-1133">Transmembrane helix</keyword>
<evidence type="ECO:0000256" key="9">
    <source>
        <dbReference type="ARBA" id="ARBA00022786"/>
    </source>
</evidence>
<dbReference type="PROSITE" id="PS50089">
    <property type="entry name" value="ZF_RING_2"/>
    <property type="match status" value="1"/>
</dbReference>
<comment type="subcellular location">
    <subcellularLocation>
        <location evidence="2">Membrane</location>
        <topology evidence="2">Single-pass membrane protein</topology>
    </subcellularLocation>
</comment>
<dbReference type="GO" id="GO:0061630">
    <property type="term" value="F:ubiquitin protein ligase activity"/>
    <property type="evidence" value="ECO:0007669"/>
    <property type="project" value="UniProtKB-EC"/>
</dbReference>
<dbReference type="PANTHER" id="PTHR14155">
    <property type="entry name" value="RING FINGER DOMAIN-CONTAINING"/>
    <property type="match status" value="1"/>
</dbReference>
<reference evidence="19" key="2">
    <citation type="submission" date="2019-07" db="EMBL/GenBank/DDBJ databases">
        <authorList>
            <person name="Yang Y."/>
            <person name="Bocs S."/>
            <person name="Baudouin L."/>
        </authorList>
    </citation>
    <scope>NUCLEOTIDE SEQUENCE</scope>
    <source>
        <tissue evidence="19">Spear leaf of Hainan Tall coconut</tissue>
    </source>
</reference>
<feature type="region of interest" description="Disordered" evidence="15">
    <location>
        <begin position="310"/>
        <end position="362"/>
    </location>
</feature>
<comment type="pathway">
    <text evidence="3">Protein modification; protein ubiquitination.</text>
</comment>
<evidence type="ECO:0000256" key="15">
    <source>
        <dbReference type="SAM" id="MobiDB-lite"/>
    </source>
</evidence>
<evidence type="ECO:0000256" key="17">
    <source>
        <dbReference type="SAM" id="SignalP"/>
    </source>
</evidence>
<dbReference type="SUPFAM" id="SSF57850">
    <property type="entry name" value="RING/U-box"/>
    <property type="match status" value="1"/>
</dbReference>
<evidence type="ECO:0000256" key="7">
    <source>
        <dbReference type="ARBA" id="ARBA00022723"/>
    </source>
</evidence>
<feature type="compositionally biased region" description="Basic and acidic residues" evidence="15">
    <location>
        <begin position="217"/>
        <end position="237"/>
    </location>
</feature>
<feature type="region of interest" description="Disordered" evidence="15">
    <location>
        <begin position="176"/>
        <end position="237"/>
    </location>
</feature>
<accession>A0A8K0MYK7</accession>
<dbReference type="AlphaFoldDB" id="A0A8K0MYK7"/>
<evidence type="ECO:0000313" key="20">
    <source>
        <dbReference type="Proteomes" id="UP000797356"/>
    </source>
</evidence>
<dbReference type="EMBL" id="CM017874">
    <property type="protein sequence ID" value="KAG1334603.1"/>
    <property type="molecule type" value="Genomic_DNA"/>
</dbReference>
<keyword evidence="8 14" id="KW-0863">Zinc-finger</keyword>
<gene>
    <name evidence="19" type="ORF">COCNU_03G007220</name>
</gene>
<feature type="transmembrane region" description="Helical" evidence="16">
    <location>
        <begin position="37"/>
        <end position="58"/>
    </location>
</feature>
<dbReference type="Gene3D" id="3.30.40.10">
    <property type="entry name" value="Zinc/RING finger domain, C3HC4 (zinc finger)"/>
    <property type="match status" value="1"/>
</dbReference>
<keyword evidence="7" id="KW-0479">Metal-binding</keyword>
<evidence type="ECO:0000313" key="19">
    <source>
        <dbReference type="EMBL" id="KAG1334603.1"/>
    </source>
</evidence>
<dbReference type="Proteomes" id="UP000797356">
    <property type="component" value="Chromosome 3"/>
</dbReference>
<feature type="compositionally biased region" description="Basic and acidic residues" evidence="15">
    <location>
        <begin position="190"/>
        <end position="206"/>
    </location>
</feature>
<dbReference type="FunFam" id="3.30.40.10:FF:000187">
    <property type="entry name" value="E3 ubiquitin-protein ligase ATL6"/>
    <property type="match status" value="1"/>
</dbReference>
<evidence type="ECO:0000256" key="5">
    <source>
        <dbReference type="ARBA" id="ARBA00022679"/>
    </source>
</evidence>
<keyword evidence="20" id="KW-1185">Reference proteome</keyword>
<keyword evidence="10" id="KW-0862">Zinc</keyword>
<dbReference type="EC" id="2.3.2.27" evidence="4"/>
<feature type="domain" description="RING-type" evidence="18">
    <location>
        <begin position="119"/>
        <end position="161"/>
    </location>
</feature>
<evidence type="ECO:0000256" key="14">
    <source>
        <dbReference type="PROSITE-ProRule" id="PRU00175"/>
    </source>
</evidence>
<dbReference type="PANTHER" id="PTHR14155:SF263">
    <property type="entry name" value="E3 UBIQUITIN-PROTEIN LIGASE ATL6"/>
    <property type="match status" value="1"/>
</dbReference>
<dbReference type="InterPro" id="IPR013083">
    <property type="entry name" value="Znf_RING/FYVE/PHD"/>
</dbReference>
<proteinExistence type="inferred from homology"/>
<reference evidence="19" key="1">
    <citation type="journal article" date="2017" name="Gigascience">
        <title>The genome draft of coconut (Cocos nucifera).</title>
        <authorList>
            <person name="Xiao Y."/>
            <person name="Xu P."/>
            <person name="Fan H."/>
            <person name="Baudouin L."/>
            <person name="Xia W."/>
            <person name="Bocs S."/>
            <person name="Xu J."/>
            <person name="Li Q."/>
            <person name="Guo A."/>
            <person name="Zhou L."/>
            <person name="Li J."/>
            <person name="Wu Y."/>
            <person name="Ma Z."/>
            <person name="Armero A."/>
            <person name="Issali A.E."/>
            <person name="Liu N."/>
            <person name="Peng M."/>
            <person name="Yang Y."/>
        </authorList>
    </citation>
    <scope>NUCLEOTIDE SEQUENCE</scope>
    <source>
        <tissue evidence="19">Spear leaf of Hainan Tall coconut</tissue>
    </source>
</reference>
<evidence type="ECO:0000256" key="8">
    <source>
        <dbReference type="ARBA" id="ARBA00022771"/>
    </source>
</evidence>
<organism evidence="19 20">
    <name type="scientific">Cocos nucifera</name>
    <name type="common">Coconut palm</name>
    <dbReference type="NCBI Taxonomy" id="13894"/>
    <lineage>
        <taxon>Eukaryota</taxon>
        <taxon>Viridiplantae</taxon>
        <taxon>Streptophyta</taxon>
        <taxon>Embryophyta</taxon>
        <taxon>Tracheophyta</taxon>
        <taxon>Spermatophyta</taxon>
        <taxon>Magnoliopsida</taxon>
        <taxon>Liliopsida</taxon>
        <taxon>Arecaceae</taxon>
        <taxon>Arecoideae</taxon>
        <taxon>Cocoseae</taxon>
        <taxon>Attaleinae</taxon>
        <taxon>Cocos</taxon>
    </lineage>
</organism>
<evidence type="ECO:0000256" key="10">
    <source>
        <dbReference type="ARBA" id="ARBA00022833"/>
    </source>
</evidence>
<dbReference type="OrthoDB" id="775985at2759"/>
<evidence type="ECO:0000256" key="4">
    <source>
        <dbReference type="ARBA" id="ARBA00012483"/>
    </source>
</evidence>
<evidence type="ECO:0000259" key="18">
    <source>
        <dbReference type="PROSITE" id="PS50089"/>
    </source>
</evidence>
<feature type="region of interest" description="Disordered" evidence="15">
    <location>
        <begin position="269"/>
        <end position="291"/>
    </location>
</feature>
<evidence type="ECO:0000256" key="6">
    <source>
        <dbReference type="ARBA" id="ARBA00022692"/>
    </source>
</evidence>
<keyword evidence="6 16" id="KW-0812">Transmembrane</keyword>
<dbReference type="Pfam" id="PF13639">
    <property type="entry name" value="zf-RING_2"/>
    <property type="match status" value="1"/>
</dbReference>
<keyword evidence="9" id="KW-0833">Ubl conjugation pathway</keyword>
<protein>
    <recommendedName>
        <fullName evidence="4">RING-type E3 ubiquitin transferase</fullName>
        <ecNumber evidence="4">2.3.2.27</ecNumber>
    </recommendedName>
</protein>
<feature type="signal peptide" evidence="17">
    <location>
        <begin position="1"/>
        <end position="18"/>
    </location>
</feature>
<comment type="catalytic activity">
    <reaction evidence="1">
        <text>S-ubiquitinyl-[E2 ubiquitin-conjugating enzyme]-L-cysteine + [acceptor protein]-L-lysine = [E2 ubiquitin-conjugating enzyme]-L-cysteine + N(6)-ubiquitinyl-[acceptor protein]-L-lysine.</text>
        <dbReference type="EC" id="2.3.2.27"/>
    </reaction>
</comment>
<feature type="chain" id="PRO_5035474512" description="RING-type E3 ubiquitin transferase" evidence="17">
    <location>
        <begin position="19"/>
        <end position="362"/>
    </location>
</feature>
<evidence type="ECO:0000256" key="13">
    <source>
        <dbReference type="ARBA" id="ARBA00024209"/>
    </source>
</evidence>
<dbReference type="SMART" id="SM00184">
    <property type="entry name" value="RING"/>
    <property type="match status" value="1"/>
</dbReference>
<comment type="caution">
    <text evidence="19">The sequence shown here is derived from an EMBL/GenBank/DDBJ whole genome shotgun (WGS) entry which is preliminary data.</text>
</comment>
<dbReference type="CDD" id="cd16461">
    <property type="entry name" value="RING-H2_EL5-like"/>
    <property type="match status" value="1"/>
</dbReference>
<keyword evidence="17" id="KW-0732">Signal</keyword>
<dbReference type="InterPro" id="IPR053238">
    <property type="entry name" value="RING-H2_zinc_finger"/>
</dbReference>
<evidence type="ECO:0000256" key="2">
    <source>
        <dbReference type="ARBA" id="ARBA00004167"/>
    </source>
</evidence>
<comment type="similarity">
    <text evidence="13">Belongs to the RING-type zinc finger family. ATL subfamily.</text>
</comment>
<evidence type="ECO:0000256" key="12">
    <source>
        <dbReference type="ARBA" id="ARBA00023136"/>
    </source>
</evidence>